<dbReference type="RefSeq" id="WP_067631202.1">
    <property type="nucleotide sequence ID" value="NZ_CP013213.1"/>
</dbReference>
<feature type="domain" description="SWIM-type" evidence="2">
    <location>
        <begin position="43"/>
        <end position="80"/>
    </location>
</feature>
<dbReference type="EMBL" id="CP013213">
    <property type="protein sequence ID" value="AMC92950.1"/>
    <property type="molecule type" value="Genomic_DNA"/>
</dbReference>
<dbReference type="KEGG" id="erl:AOC36_02800"/>
<dbReference type="PROSITE" id="PS50966">
    <property type="entry name" value="ZF_SWIM"/>
    <property type="match status" value="1"/>
</dbReference>
<keyword evidence="1" id="KW-0862">Zinc</keyword>
<proteinExistence type="predicted"/>
<sequence length="522" mass="61399">MDWKDDFTFDVLQRGHELHLEERVDFEIDEDMIWGVVHDTADYNVNIEVDDQGVQSMACDCPDSQKLRCQHMAALMFAFEEESKDFFENMRDLFDESALEIEDVLDTLDKDSLIECLSFIYQRSEEAKVLANLFVHNYFEEFFDAFDEDEYDDDELEMDEIDLTDCEISEICLTLDMYFDVMVMEDYDEDDPENEGIYLFLTSLEAVYINSGDDEKRAIFTWMTENYDAFETIDEADLYFSCFENLFVDDFLNQTKFTYLYDLVLRDILPFEENNGSESAMSALFAVAKVLDRENVIEEIYAKNKHHRYVFAQYIQHLLKTNKNNEALQALEEDCSFLRRLSRRDYETCGVITGLAYEIGDLDAFRYYFEHLIHHDDWVDSQLFIEYKNSFNPAQWPQAFREISDVMKMQQDYADILIDLQEYNALLEHIIDQGDVSLLLLHEDILSAAHPQRVIDCYLRIADAYATQTGRSAYQKATEILGESLKHPNAKTHVVGLLETWKTKYSNRKAMLEIIETFEQNL</sequence>
<dbReference type="Proteomes" id="UP000063781">
    <property type="component" value="Chromosome"/>
</dbReference>
<protein>
    <recommendedName>
        <fullName evidence="2">SWIM-type domain-containing protein</fullName>
    </recommendedName>
</protein>
<evidence type="ECO:0000259" key="2">
    <source>
        <dbReference type="PROSITE" id="PS50966"/>
    </source>
</evidence>
<dbReference type="OrthoDB" id="9760715at2"/>
<reference evidence="3 4" key="1">
    <citation type="submission" date="2015-10" db="EMBL/GenBank/DDBJ databases">
        <title>Erysipelothrix larvae sp. LV19 isolated from the larval gut of the rhinoceros beetle, Trypoxylus dichotomus.</title>
        <authorList>
            <person name="Lim S."/>
            <person name="Kim B.-C."/>
        </authorList>
    </citation>
    <scope>NUCLEOTIDE SEQUENCE [LARGE SCALE GENOMIC DNA]</scope>
    <source>
        <strain evidence="3 4">LV19</strain>
    </source>
</reference>
<gene>
    <name evidence="3" type="ORF">AOC36_02800</name>
</gene>
<keyword evidence="4" id="KW-1185">Reference proteome</keyword>
<evidence type="ECO:0000313" key="4">
    <source>
        <dbReference type="Proteomes" id="UP000063781"/>
    </source>
</evidence>
<dbReference type="STRING" id="1514105.AOC36_02800"/>
<dbReference type="GO" id="GO:0008270">
    <property type="term" value="F:zinc ion binding"/>
    <property type="evidence" value="ECO:0007669"/>
    <property type="project" value="UniProtKB-KW"/>
</dbReference>
<keyword evidence="1" id="KW-0479">Metal-binding</keyword>
<dbReference type="AlphaFoldDB" id="A0A0X8GYW4"/>
<organism evidence="3 4">
    <name type="scientific">Erysipelothrix larvae</name>
    <dbReference type="NCBI Taxonomy" id="1514105"/>
    <lineage>
        <taxon>Bacteria</taxon>
        <taxon>Bacillati</taxon>
        <taxon>Bacillota</taxon>
        <taxon>Erysipelotrichia</taxon>
        <taxon>Erysipelotrichales</taxon>
        <taxon>Erysipelotrichaceae</taxon>
        <taxon>Erysipelothrix</taxon>
    </lineage>
</organism>
<evidence type="ECO:0000256" key="1">
    <source>
        <dbReference type="PROSITE-ProRule" id="PRU00325"/>
    </source>
</evidence>
<accession>A0A0X8GYW4</accession>
<name>A0A0X8GYW4_9FIRM</name>
<evidence type="ECO:0000313" key="3">
    <source>
        <dbReference type="EMBL" id="AMC92950.1"/>
    </source>
</evidence>
<dbReference type="InterPro" id="IPR007527">
    <property type="entry name" value="Znf_SWIM"/>
</dbReference>
<keyword evidence="1" id="KW-0863">Zinc-finger</keyword>